<comment type="caution">
    <text evidence="3">The sequence shown here is derived from an EMBL/GenBank/DDBJ whole genome shotgun (WGS) entry which is preliminary data.</text>
</comment>
<keyword evidence="4" id="KW-1185">Reference proteome</keyword>
<name>A0A5C5UYR8_9BACT</name>
<dbReference type="PROSITE" id="PS51318">
    <property type="entry name" value="TAT"/>
    <property type="match status" value="1"/>
</dbReference>
<gene>
    <name evidence="3" type="ORF">Enr8_41260</name>
</gene>
<evidence type="ECO:0000313" key="4">
    <source>
        <dbReference type="Proteomes" id="UP000318878"/>
    </source>
</evidence>
<evidence type="ECO:0000313" key="3">
    <source>
        <dbReference type="EMBL" id="TWT30605.1"/>
    </source>
</evidence>
<dbReference type="PANTHER" id="PTHR12110">
    <property type="entry name" value="HYDROXYPYRUVATE ISOMERASE"/>
    <property type="match status" value="1"/>
</dbReference>
<feature type="chain" id="PRO_5022934885" evidence="1">
    <location>
        <begin position="31"/>
        <end position="301"/>
    </location>
</feature>
<dbReference type="InterPro" id="IPR013022">
    <property type="entry name" value="Xyl_isomerase-like_TIM-brl"/>
</dbReference>
<dbReference type="Proteomes" id="UP000318878">
    <property type="component" value="Unassembled WGS sequence"/>
</dbReference>
<evidence type="ECO:0000256" key="1">
    <source>
        <dbReference type="SAM" id="SignalP"/>
    </source>
</evidence>
<keyword evidence="3" id="KW-0413">Isomerase</keyword>
<dbReference type="RefSeq" id="WP_146435138.1">
    <property type="nucleotide sequence ID" value="NZ_SJPF01000005.1"/>
</dbReference>
<dbReference type="OrthoDB" id="259215at2"/>
<dbReference type="InterPro" id="IPR050312">
    <property type="entry name" value="IolE/XylAMocC-like"/>
</dbReference>
<dbReference type="PANTHER" id="PTHR12110:SF53">
    <property type="entry name" value="BLR5974 PROTEIN"/>
    <property type="match status" value="1"/>
</dbReference>
<keyword evidence="1" id="KW-0732">Signal</keyword>
<dbReference type="SUPFAM" id="SSF51658">
    <property type="entry name" value="Xylose isomerase-like"/>
    <property type="match status" value="1"/>
</dbReference>
<dbReference type="AlphaFoldDB" id="A0A5C5UYR8"/>
<dbReference type="GO" id="GO:0016853">
    <property type="term" value="F:isomerase activity"/>
    <property type="evidence" value="ECO:0007669"/>
    <property type="project" value="UniProtKB-KW"/>
</dbReference>
<dbReference type="InterPro" id="IPR006311">
    <property type="entry name" value="TAT_signal"/>
</dbReference>
<feature type="signal peptide" evidence="1">
    <location>
        <begin position="1"/>
        <end position="30"/>
    </location>
</feature>
<reference evidence="3 4" key="1">
    <citation type="submission" date="2019-02" db="EMBL/GenBank/DDBJ databases">
        <title>Deep-cultivation of Planctomycetes and their phenomic and genomic characterization uncovers novel biology.</title>
        <authorList>
            <person name="Wiegand S."/>
            <person name="Jogler M."/>
            <person name="Boedeker C."/>
            <person name="Pinto D."/>
            <person name="Vollmers J."/>
            <person name="Rivas-Marin E."/>
            <person name="Kohn T."/>
            <person name="Peeters S.H."/>
            <person name="Heuer A."/>
            <person name="Rast P."/>
            <person name="Oberbeckmann S."/>
            <person name="Bunk B."/>
            <person name="Jeske O."/>
            <person name="Meyerdierks A."/>
            <person name="Storesund J.E."/>
            <person name="Kallscheuer N."/>
            <person name="Luecker S."/>
            <person name="Lage O.M."/>
            <person name="Pohl T."/>
            <person name="Merkel B.J."/>
            <person name="Hornburger P."/>
            <person name="Mueller R.-W."/>
            <person name="Bruemmer F."/>
            <person name="Labrenz M."/>
            <person name="Spormann A.M."/>
            <person name="Op Den Camp H."/>
            <person name="Overmann J."/>
            <person name="Amann R."/>
            <person name="Jetten M.S.M."/>
            <person name="Mascher T."/>
            <person name="Medema M.H."/>
            <person name="Devos D.P."/>
            <person name="Kaster A.-K."/>
            <person name="Ovreas L."/>
            <person name="Rohde M."/>
            <person name="Galperin M.Y."/>
            <person name="Jogler C."/>
        </authorList>
    </citation>
    <scope>NUCLEOTIDE SEQUENCE [LARGE SCALE GENOMIC DNA]</scope>
    <source>
        <strain evidence="3 4">Enr8</strain>
    </source>
</reference>
<organism evidence="3 4">
    <name type="scientific">Blastopirellula retiformator</name>
    <dbReference type="NCBI Taxonomy" id="2527970"/>
    <lineage>
        <taxon>Bacteria</taxon>
        <taxon>Pseudomonadati</taxon>
        <taxon>Planctomycetota</taxon>
        <taxon>Planctomycetia</taxon>
        <taxon>Pirellulales</taxon>
        <taxon>Pirellulaceae</taxon>
        <taxon>Blastopirellula</taxon>
    </lineage>
</organism>
<dbReference type="EMBL" id="SJPF01000005">
    <property type="protein sequence ID" value="TWT30605.1"/>
    <property type="molecule type" value="Genomic_DNA"/>
</dbReference>
<feature type="domain" description="Xylose isomerase-like TIM barrel" evidence="2">
    <location>
        <begin position="69"/>
        <end position="284"/>
    </location>
</feature>
<evidence type="ECO:0000259" key="2">
    <source>
        <dbReference type="Pfam" id="PF01261"/>
    </source>
</evidence>
<sequence length="301" mass="33077" precursor="true">MNRTTLNRRQWITASGAIAAAIGTPQMATAAEPISSRTSPHFKLSLAAYSYRRLLQGDKPQLTLADFIDDCAKMQLDGTELTSYYFPPNVTTDQLLELKRQAFLLGLSISGTAVGNDFGHPAGKEREQQIADVKRWIDNAAVLTAPVIRIFAGHAKKGVPADQSHRLMVEGMQEVCDYAGKLGVFLALENHGGPTATADGLLKLVKDVDSPWFGVNLDTGNFHSDDIYAELEQVAPYALNVQVKVVVSGPDKKKVPTDFARIAKILRDANYRGFAVLEYEENEDPRVECPKYVEILREALA</sequence>
<protein>
    <submittedName>
        <fullName evidence="3">Xylose isomerase-like TIM barrel</fullName>
    </submittedName>
</protein>
<accession>A0A5C5UYR8</accession>
<dbReference type="Pfam" id="PF01261">
    <property type="entry name" value="AP_endonuc_2"/>
    <property type="match status" value="1"/>
</dbReference>
<dbReference type="Gene3D" id="3.20.20.150">
    <property type="entry name" value="Divalent-metal-dependent TIM barrel enzymes"/>
    <property type="match status" value="1"/>
</dbReference>
<dbReference type="InterPro" id="IPR036237">
    <property type="entry name" value="Xyl_isomerase-like_sf"/>
</dbReference>
<proteinExistence type="predicted"/>